<proteinExistence type="predicted"/>
<evidence type="ECO:0000313" key="2">
    <source>
        <dbReference type="EMBL" id="KKW23223.1"/>
    </source>
</evidence>
<evidence type="ECO:0000313" key="3">
    <source>
        <dbReference type="Proteomes" id="UP000034273"/>
    </source>
</evidence>
<gene>
    <name evidence="2" type="ORF">UY67_C0026G0002</name>
</gene>
<keyword evidence="1" id="KW-0812">Transmembrane</keyword>
<dbReference type="Proteomes" id="UP000034273">
    <property type="component" value="Unassembled WGS sequence"/>
</dbReference>
<dbReference type="EMBL" id="LCQW01000026">
    <property type="protein sequence ID" value="KKW23223.1"/>
    <property type="molecule type" value="Genomic_DNA"/>
</dbReference>
<organism evidence="2 3">
    <name type="scientific">Candidatus Kaiserbacteria bacterium GW2011_GWA2_52_12</name>
    <dbReference type="NCBI Taxonomy" id="1618671"/>
    <lineage>
        <taxon>Bacteria</taxon>
        <taxon>Candidatus Kaiseribacteriota</taxon>
    </lineage>
</organism>
<reference evidence="2 3" key="1">
    <citation type="journal article" date="2015" name="Nature">
        <title>rRNA introns, odd ribosomes, and small enigmatic genomes across a large radiation of phyla.</title>
        <authorList>
            <person name="Brown C.T."/>
            <person name="Hug L.A."/>
            <person name="Thomas B.C."/>
            <person name="Sharon I."/>
            <person name="Castelle C.J."/>
            <person name="Singh A."/>
            <person name="Wilkins M.J."/>
            <person name="Williams K.H."/>
            <person name="Banfield J.F."/>
        </authorList>
    </citation>
    <scope>NUCLEOTIDE SEQUENCE [LARGE SCALE GENOMIC DNA]</scope>
</reference>
<feature type="transmembrane region" description="Helical" evidence="1">
    <location>
        <begin position="80"/>
        <end position="99"/>
    </location>
</feature>
<name>A0A0G1WWG4_9BACT</name>
<feature type="transmembrane region" description="Helical" evidence="1">
    <location>
        <begin position="52"/>
        <end position="73"/>
    </location>
</feature>
<keyword evidence="1" id="KW-1133">Transmembrane helix</keyword>
<sequence length="150" mass="16574">MKAMNHRMIAIFLTIFSVGLIGVGYLLRNPFLVGLCPSSTDNCLSESLRYGIGSPLFWSIYLLPVLFFVLAFIRREIFSAWWKVALPVGIVFLVVIFVTPPLGENISADRTTVTAALVKIFVFVSAIVIAWKYNAVYIGSISSAIGGQFF</sequence>
<accession>A0A0G1WWG4</accession>
<comment type="caution">
    <text evidence="2">The sequence shown here is derived from an EMBL/GenBank/DDBJ whole genome shotgun (WGS) entry which is preliminary data.</text>
</comment>
<evidence type="ECO:0000256" key="1">
    <source>
        <dbReference type="SAM" id="Phobius"/>
    </source>
</evidence>
<feature type="transmembrane region" description="Helical" evidence="1">
    <location>
        <begin position="111"/>
        <end position="131"/>
    </location>
</feature>
<dbReference type="STRING" id="1618671.UY67_C0026G0002"/>
<dbReference type="AlphaFoldDB" id="A0A0G1WWG4"/>
<protein>
    <submittedName>
        <fullName evidence="2">Uncharacterized protein</fullName>
    </submittedName>
</protein>
<keyword evidence="1" id="KW-0472">Membrane</keyword>